<accession>A0A6N3EB25</accession>
<organism evidence="1">
    <name type="scientific">Clostridium paraputrificum</name>
    <dbReference type="NCBI Taxonomy" id="29363"/>
    <lineage>
        <taxon>Bacteria</taxon>
        <taxon>Bacillati</taxon>
        <taxon>Bacillota</taxon>
        <taxon>Clostridia</taxon>
        <taxon>Eubacteriales</taxon>
        <taxon>Clostridiaceae</taxon>
        <taxon>Clostridium</taxon>
    </lineage>
</organism>
<dbReference type="EMBL" id="CACRTV010000051">
    <property type="protein sequence ID" value="VYU37932.1"/>
    <property type="molecule type" value="Genomic_DNA"/>
</dbReference>
<dbReference type="Gene3D" id="3.90.1140.10">
    <property type="entry name" value="Cyclic phosphodiesterase"/>
    <property type="match status" value="1"/>
</dbReference>
<dbReference type="InterPro" id="IPR009097">
    <property type="entry name" value="Cyclic_Pdiesterase"/>
</dbReference>
<evidence type="ECO:0000313" key="1">
    <source>
        <dbReference type="EMBL" id="VYU37932.1"/>
    </source>
</evidence>
<proteinExistence type="predicted"/>
<gene>
    <name evidence="1" type="ORF">CPLFYP93_02145</name>
</gene>
<dbReference type="SUPFAM" id="SSF55144">
    <property type="entry name" value="LigT-like"/>
    <property type="match status" value="1"/>
</dbReference>
<sequence length="180" mass="21093">MKYYIVALFDDESYKLISPIQKNLSKKYRANRNSPQPYIVLGALENPTIDKLSPILEKILKPYKKFKVELCDSVCVSETTKTVNLKIEHIGYIKKISRVINDTLKLYGFNILNNDEDELAISLANVNYFNKDKKNNSEVLYDSNKNNKIYPTLKVDRFEIWKISNSRRETLIKSYPLRNF</sequence>
<reference evidence="1" key="1">
    <citation type="submission" date="2019-11" db="EMBL/GenBank/DDBJ databases">
        <authorList>
            <person name="Feng L."/>
        </authorList>
    </citation>
    <scope>NUCLEOTIDE SEQUENCE</scope>
    <source>
        <strain evidence="1">CParaputrificumLFYP93</strain>
    </source>
</reference>
<protein>
    <recommendedName>
        <fullName evidence="2">2'-5' RNA ligase</fullName>
    </recommendedName>
</protein>
<dbReference type="AlphaFoldDB" id="A0A6N3EB25"/>
<dbReference type="RefSeq" id="WP_156561443.1">
    <property type="nucleotide sequence ID" value="NZ_CACRTV010000051.1"/>
</dbReference>
<name>A0A6N3EB25_9CLOT</name>
<evidence type="ECO:0008006" key="2">
    <source>
        <dbReference type="Google" id="ProtNLM"/>
    </source>
</evidence>